<evidence type="ECO:0008006" key="3">
    <source>
        <dbReference type="Google" id="ProtNLM"/>
    </source>
</evidence>
<dbReference type="PANTHER" id="PTHR45588:SF1">
    <property type="entry name" value="WW DOMAIN-CONTAINING PROTEIN"/>
    <property type="match status" value="1"/>
</dbReference>
<name>A0ABR1P924_DIAER</name>
<evidence type="ECO:0000313" key="2">
    <source>
        <dbReference type="Proteomes" id="UP001430848"/>
    </source>
</evidence>
<sequence length="435" mass="48470">MAFWGIAFTSGPNYNKAWKFFDPKDSKASIDKANQNLARATELAPNATAVEQGLIRALAARLPRAYEPDIDFGHLDRMYAEAMRPVHQANNEKARDLDTGKPTGEHTIEARQVIESAFELPGGLNHPALCHLYIHLLEMSPKPEQAQPAADRLRSLVPDASHMLHMPTHIDAAVGDHRRGVDSNHEAILSDDKYFANEAAEKLEKVIDTAMLSITSPPMADFIESFVASRAHVLIRFGRWEETIRLELPKDRDLYSATTATILYAQGVAFSALGRIPEAEAAQKQFEAARARVPASRLNSIPCKQADVFGVASAMLAGELEYRKGNFEIAFSLLREAVKREDSLAYSDPPPWMQPVRHALGGLLLEQGRVDEAERVYKEDLGFAKDFPRRRAHPNNVWALHGLHECLVRSDKADEALTEAKKDLSLHLDAFKEDI</sequence>
<dbReference type="InterPro" id="IPR011990">
    <property type="entry name" value="TPR-like_helical_dom_sf"/>
</dbReference>
<reference evidence="1 2" key="1">
    <citation type="submission" date="2024-02" db="EMBL/GenBank/DDBJ databases">
        <title>De novo assembly and annotation of 12 fungi associated with fruit tree decline syndrome in Ontario, Canada.</title>
        <authorList>
            <person name="Sulman M."/>
            <person name="Ellouze W."/>
            <person name="Ilyukhin E."/>
        </authorList>
    </citation>
    <scope>NUCLEOTIDE SEQUENCE [LARGE SCALE GENOMIC DNA]</scope>
    <source>
        <strain evidence="1 2">M169</strain>
    </source>
</reference>
<dbReference type="PANTHER" id="PTHR45588">
    <property type="entry name" value="TPR DOMAIN-CONTAINING PROTEIN"/>
    <property type="match status" value="1"/>
</dbReference>
<dbReference type="SUPFAM" id="SSF48452">
    <property type="entry name" value="TPR-like"/>
    <property type="match status" value="1"/>
</dbReference>
<keyword evidence="2" id="KW-1185">Reference proteome</keyword>
<dbReference type="Proteomes" id="UP001430848">
    <property type="component" value="Unassembled WGS sequence"/>
</dbReference>
<gene>
    <name evidence="1" type="ORF">SLS63_006102</name>
</gene>
<dbReference type="Gene3D" id="1.25.40.10">
    <property type="entry name" value="Tetratricopeptide repeat domain"/>
    <property type="match status" value="1"/>
</dbReference>
<protein>
    <recommendedName>
        <fullName evidence="3">TPR domain-containing protein</fullName>
    </recommendedName>
</protein>
<proteinExistence type="predicted"/>
<evidence type="ECO:0000313" key="1">
    <source>
        <dbReference type="EMBL" id="KAK7729721.1"/>
    </source>
</evidence>
<accession>A0ABR1P924</accession>
<comment type="caution">
    <text evidence="1">The sequence shown here is derived from an EMBL/GenBank/DDBJ whole genome shotgun (WGS) entry which is preliminary data.</text>
</comment>
<organism evidence="1 2">
    <name type="scientific">Diaporthe eres</name>
    <name type="common">Phomopsis oblonga</name>
    <dbReference type="NCBI Taxonomy" id="83184"/>
    <lineage>
        <taxon>Eukaryota</taxon>
        <taxon>Fungi</taxon>
        <taxon>Dikarya</taxon>
        <taxon>Ascomycota</taxon>
        <taxon>Pezizomycotina</taxon>
        <taxon>Sordariomycetes</taxon>
        <taxon>Sordariomycetidae</taxon>
        <taxon>Diaporthales</taxon>
        <taxon>Diaporthaceae</taxon>
        <taxon>Diaporthe</taxon>
        <taxon>Diaporthe eres species complex</taxon>
    </lineage>
</organism>
<dbReference type="EMBL" id="JAKNSF020000028">
    <property type="protein sequence ID" value="KAK7729721.1"/>
    <property type="molecule type" value="Genomic_DNA"/>
</dbReference>